<organism evidence="2 3">
    <name type="scientific">Polaribacter reichenbachii</name>
    <dbReference type="NCBI Taxonomy" id="996801"/>
    <lineage>
        <taxon>Bacteria</taxon>
        <taxon>Pseudomonadati</taxon>
        <taxon>Bacteroidota</taxon>
        <taxon>Flavobacteriia</taxon>
        <taxon>Flavobacteriales</taxon>
        <taxon>Flavobacteriaceae</taxon>
    </lineage>
</organism>
<dbReference type="Gene3D" id="3.30.110.70">
    <property type="entry name" value="Hypothetical protein apc22750. Chain B"/>
    <property type="match status" value="1"/>
</dbReference>
<dbReference type="Pfam" id="PF01906">
    <property type="entry name" value="YbjQ_1"/>
    <property type="match status" value="1"/>
</dbReference>
<dbReference type="SUPFAM" id="SSF117782">
    <property type="entry name" value="YbjQ-like"/>
    <property type="match status" value="1"/>
</dbReference>
<evidence type="ECO:0000313" key="2">
    <source>
        <dbReference type="EMBL" id="OBY63280.1"/>
    </source>
</evidence>
<dbReference type="EMBL" id="LSFL01000035">
    <property type="protein sequence ID" value="OBY63280.1"/>
    <property type="molecule type" value="Genomic_DNA"/>
</dbReference>
<protein>
    <recommendedName>
        <fullName evidence="4">Heavy metal-binding domain-containing protein</fullName>
    </recommendedName>
</protein>
<dbReference type="InterPro" id="IPR035439">
    <property type="entry name" value="UPF0145_dom_sf"/>
</dbReference>
<dbReference type="RefSeq" id="WP_068361377.1">
    <property type="nucleotide sequence ID" value="NZ_CP019337.1"/>
</dbReference>
<keyword evidence="3" id="KW-1185">Reference proteome</keyword>
<reference evidence="3" key="1">
    <citation type="submission" date="2016-02" db="EMBL/GenBank/DDBJ databases">
        <title>Paenibacillus sp. LPB0068, isolated from Crassostrea gigas.</title>
        <authorList>
            <person name="Shin S.-K."/>
            <person name="Yi H."/>
        </authorList>
    </citation>
    <scope>NUCLEOTIDE SEQUENCE [LARGE SCALE GENOMIC DNA]</scope>
    <source>
        <strain evidence="3">KCTC 23969</strain>
    </source>
</reference>
<dbReference type="Proteomes" id="UP000092612">
    <property type="component" value="Unassembled WGS sequence"/>
</dbReference>
<sequence>MILTTTNNIENFKIVDYLGIVTGTAYDSSYTSNGTRMSFKDMFSMSKYYEKYTLGLESIKEKAFQNLKDNATKLGANAVVGIQLDVEPLANSSTLLVSITGTAVKVA</sequence>
<dbReference type="STRING" id="996801.BW723_05050"/>
<evidence type="ECO:0000256" key="1">
    <source>
        <dbReference type="ARBA" id="ARBA00010751"/>
    </source>
</evidence>
<dbReference type="PANTHER" id="PTHR34068:SF1">
    <property type="entry name" value="UPF0145 PROTEIN YBJQ"/>
    <property type="match status" value="1"/>
</dbReference>
<evidence type="ECO:0008006" key="4">
    <source>
        <dbReference type="Google" id="ProtNLM"/>
    </source>
</evidence>
<dbReference type="InterPro" id="IPR002765">
    <property type="entry name" value="UPF0145_YbjQ-like"/>
</dbReference>
<comment type="similarity">
    <text evidence="1">Belongs to the UPF0145 family.</text>
</comment>
<dbReference type="AlphaFoldDB" id="A0A1B8TUK5"/>
<comment type="caution">
    <text evidence="2">The sequence shown here is derived from an EMBL/GenBank/DDBJ whole genome shotgun (WGS) entry which is preliminary data.</text>
</comment>
<dbReference type="PANTHER" id="PTHR34068">
    <property type="entry name" value="UPF0145 PROTEIN YBJQ"/>
    <property type="match status" value="1"/>
</dbReference>
<dbReference type="KEGG" id="prn:BW723_05050"/>
<proteinExistence type="inferred from homology"/>
<accession>A0A1B8TUK5</accession>
<name>A0A1B8TUK5_9FLAO</name>
<dbReference type="OrthoDB" id="9796448at2"/>
<evidence type="ECO:0000313" key="3">
    <source>
        <dbReference type="Proteomes" id="UP000092612"/>
    </source>
</evidence>
<gene>
    <name evidence="2" type="ORF">LPB301_10660</name>
</gene>